<name>A0ACC4CPI2_POPAL</name>
<dbReference type="EMBL" id="RCHU02000002">
    <property type="protein sequence ID" value="KAL3603142.1"/>
    <property type="molecule type" value="Genomic_DNA"/>
</dbReference>
<sequence>MCAYEDTNHHLWSYLSFMYGARKLCRPRNSGGHHSKNQDYLSHVVYDQGRMVTKAQSITAINVGTSKAQTNKLLRYGNDGLGLGNNGMQDDVEELGLQLSDDRKKRWVGLQESGSEDMCLEGYEFQPDSLHRDGVVGLRDAKLCVRVCSSGNVMDFYVQCISNECQNSR</sequence>
<evidence type="ECO:0000313" key="1">
    <source>
        <dbReference type="EMBL" id="KAL3603142.1"/>
    </source>
</evidence>
<reference evidence="1 2" key="1">
    <citation type="journal article" date="2024" name="Plant Biotechnol. J.">
        <title>Genome and CRISPR/Cas9 system of a widespread forest tree (Populus alba) in the world.</title>
        <authorList>
            <person name="Liu Y.J."/>
            <person name="Jiang P.F."/>
            <person name="Han X.M."/>
            <person name="Li X.Y."/>
            <person name="Wang H.M."/>
            <person name="Wang Y.J."/>
            <person name="Wang X.X."/>
            <person name="Zeng Q.Y."/>
        </authorList>
    </citation>
    <scope>NUCLEOTIDE SEQUENCE [LARGE SCALE GENOMIC DNA]</scope>
    <source>
        <strain evidence="2">cv. PAL-ZL1</strain>
    </source>
</reference>
<comment type="caution">
    <text evidence="1">The sequence shown here is derived from an EMBL/GenBank/DDBJ whole genome shotgun (WGS) entry which is preliminary data.</text>
</comment>
<protein>
    <submittedName>
        <fullName evidence="1">Uncharacterized protein</fullName>
    </submittedName>
</protein>
<organism evidence="1 2">
    <name type="scientific">Populus alba</name>
    <name type="common">White poplar</name>
    <dbReference type="NCBI Taxonomy" id="43335"/>
    <lineage>
        <taxon>Eukaryota</taxon>
        <taxon>Viridiplantae</taxon>
        <taxon>Streptophyta</taxon>
        <taxon>Embryophyta</taxon>
        <taxon>Tracheophyta</taxon>
        <taxon>Spermatophyta</taxon>
        <taxon>Magnoliopsida</taxon>
        <taxon>eudicotyledons</taxon>
        <taxon>Gunneridae</taxon>
        <taxon>Pentapetalae</taxon>
        <taxon>rosids</taxon>
        <taxon>fabids</taxon>
        <taxon>Malpighiales</taxon>
        <taxon>Salicaceae</taxon>
        <taxon>Saliceae</taxon>
        <taxon>Populus</taxon>
    </lineage>
</organism>
<evidence type="ECO:0000313" key="2">
    <source>
        <dbReference type="Proteomes" id="UP000309997"/>
    </source>
</evidence>
<keyword evidence="2" id="KW-1185">Reference proteome</keyword>
<accession>A0ACC4CPI2</accession>
<proteinExistence type="predicted"/>
<gene>
    <name evidence="1" type="ORF">D5086_004001</name>
</gene>
<dbReference type="Proteomes" id="UP000309997">
    <property type="component" value="Unassembled WGS sequence"/>
</dbReference>